<dbReference type="EMBL" id="BGZK01000321">
    <property type="protein sequence ID" value="GBP36665.1"/>
    <property type="molecule type" value="Genomic_DNA"/>
</dbReference>
<reference evidence="2 3" key="1">
    <citation type="journal article" date="2019" name="Commun. Biol.">
        <title>The bagworm genome reveals a unique fibroin gene that provides high tensile strength.</title>
        <authorList>
            <person name="Kono N."/>
            <person name="Nakamura H."/>
            <person name="Ohtoshi R."/>
            <person name="Tomita M."/>
            <person name="Numata K."/>
            <person name="Arakawa K."/>
        </authorList>
    </citation>
    <scope>NUCLEOTIDE SEQUENCE [LARGE SCALE GENOMIC DNA]</scope>
</reference>
<name>A0A4C1VG32_EUMVA</name>
<feature type="region of interest" description="Disordered" evidence="1">
    <location>
        <begin position="1"/>
        <end position="22"/>
    </location>
</feature>
<protein>
    <submittedName>
        <fullName evidence="2">Uncharacterized protein</fullName>
    </submittedName>
</protein>
<dbReference type="AlphaFoldDB" id="A0A4C1VG32"/>
<keyword evidence="3" id="KW-1185">Reference proteome</keyword>
<evidence type="ECO:0000313" key="3">
    <source>
        <dbReference type="Proteomes" id="UP000299102"/>
    </source>
</evidence>
<evidence type="ECO:0000256" key="1">
    <source>
        <dbReference type="SAM" id="MobiDB-lite"/>
    </source>
</evidence>
<proteinExistence type="predicted"/>
<evidence type="ECO:0000313" key="2">
    <source>
        <dbReference type="EMBL" id="GBP36665.1"/>
    </source>
</evidence>
<sequence>MAVVRGPRPQIARPHPPAVTRHRAAHLPQPFLDPPSAPPRAAIPLSIALLENVTARGRHACAGKLQAAPRAVLERSAEGARLVRATERAFPFLRTIIFEIFYKIAIF</sequence>
<organism evidence="2 3">
    <name type="scientific">Eumeta variegata</name>
    <name type="common">Bagworm moth</name>
    <name type="synonym">Eumeta japonica</name>
    <dbReference type="NCBI Taxonomy" id="151549"/>
    <lineage>
        <taxon>Eukaryota</taxon>
        <taxon>Metazoa</taxon>
        <taxon>Ecdysozoa</taxon>
        <taxon>Arthropoda</taxon>
        <taxon>Hexapoda</taxon>
        <taxon>Insecta</taxon>
        <taxon>Pterygota</taxon>
        <taxon>Neoptera</taxon>
        <taxon>Endopterygota</taxon>
        <taxon>Lepidoptera</taxon>
        <taxon>Glossata</taxon>
        <taxon>Ditrysia</taxon>
        <taxon>Tineoidea</taxon>
        <taxon>Psychidae</taxon>
        <taxon>Oiketicinae</taxon>
        <taxon>Eumeta</taxon>
    </lineage>
</organism>
<accession>A0A4C1VG32</accession>
<comment type="caution">
    <text evidence="2">The sequence shown here is derived from an EMBL/GenBank/DDBJ whole genome shotgun (WGS) entry which is preliminary data.</text>
</comment>
<gene>
    <name evidence="2" type="ORF">EVAR_35251_1</name>
</gene>
<dbReference type="Proteomes" id="UP000299102">
    <property type="component" value="Unassembled WGS sequence"/>
</dbReference>